<accession>A0A550CK70</accession>
<sequence>MACRSVLVRCVRCDQGSSMTGRDEEGWPRFSAMRMDRCADIALTAGRFQSSLHSMIDSRPRCGLAERSFLLWVRMTTHNQWEKNDGPTYLLTCHRKLWADLQNMDSVEPASNFVSRVLSRAIHSSLWRTATFERTSSLDSFSMARGRAGALPAARRLHAPLRP</sequence>
<reference evidence="1 2" key="1">
    <citation type="journal article" date="2019" name="New Phytol.">
        <title>Comparative genomics reveals unique wood-decay strategies and fruiting body development in the Schizophyllaceae.</title>
        <authorList>
            <person name="Almasi E."/>
            <person name="Sahu N."/>
            <person name="Krizsan K."/>
            <person name="Balint B."/>
            <person name="Kovacs G.M."/>
            <person name="Kiss B."/>
            <person name="Cseklye J."/>
            <person name="Drula E."/>
            <person name="Henrissat B."/>
            <person name="Nagy I."/>
            <person name="Chovatia M."/>
            <person name="Adam C."/>
            <person name="LaButti K."/>
            <person name="Lipzen A."/>
            <person name="Riley R."/>
            <person name="Grigoriev I.V."/>
            <person name="Nagy L.G."/>
        </authorList>
    </citation>
    <scope>NUCLEOTIDE SEQUENCE [LARGE SCALE GENOMIC DNA]</scope>
    <source>
        <strain evidence="1 2">NL-1724</strain>
    </source>
</reference>
<dbReference type="Proteomes" id="UP000320762">
    <property type="component" value="Unassembled WGS sequence"/>
</dbReference>
<evidence type="ECO:0000313" key="1">
    <source>
        <dbReference type="EMBL" id="TRM65210.1"/>
    </source>
</evidence>
<keyword evidence="2" id="KW-1185">Reference proteome</keyword>
<dbReference type="EMBL" id="VDMD01000005">
    <property type="protein sequence ID" value="TRM65210.1"/>
    <property type="molecule type" value="Genomic_DNA"/>
</dbReference>
<proteinExistence type="predicted"/>
<gene>
    <name evidence="1" type="ORF">BD626DRAFT_215211</name>
</gene>
<comment type="caution">
    <text evidence="1">The sequence shown here is derived from an EMBL/GenBank/DDBJ whole genome shotgun (WGS) entry which is preliminary data.</text>
</comment>
<organism evidence="1 2">
    <name type="scientific">Schizophyllum amplum</name>
    <dbReference type="NCBI Taxonomy" id="97359"/>
    <lineage>
        <taxon>Eukaryota</taxon>
        <taxon>Fungi</taxon>
        <taxon>Dikarya</taxon>
        <taxon>Basidiomycota</taxon>
        <taxon>Agaricomycotina</taxon>
        <taxon>Agaricomycetes</taxon>
        <taxon>Agaricomycetidae</taxon>
        <taxon>Agaricales</taxon>
        <taxon>Schizophyllaceae</taxon>
        <taxon>Schizophyllum</taxon>
    </lineage>
</organism>
<evidence type="ECO:0000313" key="2">
    <source>
        <dbReference type="Proteomes" id="UP000320762"/>
    </source>
</evidence>
<protein>
    <submittedName>
        <fullName evidence="1">Uncharacterized protein</fullName>
    </submittedName>
</protein>
<dbReference type="AlphaFoldDB" id="A0A550CK70"/>
<name>A0A550CK70_9AGAR</name>